<dbReference type="InterPro" id="IPR043168">
    <property type="entry name" value="DegV_C"/>
</dbReference>
<dbReference type="PANTHER" id="PTHR33434">
    <property type="entry name" value="DEGV DOMAIN-CONTAINING PROTEIN DR_1986-RELATED"/>
    <property type="match status" value="1"/>
</dbReference>
<dbReference type="NCBIfam" id="TIGR00762">
    <property type="entry name" value="DegV"/>
    <property type="match status" value="1"/>
</dbReference>
<proteinExistence type="predicted"/>
<dbReference type="Gene3D" id="3.30.1180.10">
    <property type="match status" value="1"/>
</dbReference>
<protein>
    <submittedName>
        <fullName evidence="2">DegV family protein</fullName>
    </submittedName>
</protein>
<keyword evidence="1" id="KW-0446">Lipid-binding</keyword>
<dbReference type="PANTHER" id="PTHR33434:SF8">
    <property type="entry name" value="DEGV DOMAIN-CONTAINING PROTEIN SPR1019"/>
    <property type="match status" value="1"/>
</dbReference>
<dbReference type="Gene3D" id="3.40.50.10170">
    <property type="match status" value="1"/>
</dbReference>
<evidence type="ECO:0000313" key="2">
    <source>
        <dbReference type="EMBL" id="MBS9338228.1"/>
    </source>
</evidence>
<keyword evidence="3" id="KW-1185">Reference proteome</keyword>
<dbReference type="InterPro" id="IPR050270">
    <property type="entry name" value="DegV_domain_contain"/>
</dbReference>
<dbReference type="Proteomes" id="UP001519504">
    <property type="component" value="Unassembled WGS sequence"/>
</dbReference>
<reference evidence="2 3" key="1">
    <citation type="submission" date="2020-02" db="EMBL/GenBank/DDBJ databases">
        <title>Fructobacillus sp. isolated from paper mulberry of Taiwan.</title>
        <authorList>
            <person name="Lin S.-T."/>
        </authorList>
    </citation>
    <scope>NUCLEOTIDE SEQUENCE [LARGE SCALE GENOMIC DNA]</scope>
    <source>
        <strain evidence="2 3">M2-14</strain>
    </source>
</reference>
<evidence type="ECO:0000256" key="1">
    <source>
        <dbReference type="ARBA" id="ARBA00023121"/>
    </source>
</evidence>
<accession>A0ABS5QYH7</accession>
<dbReference type="PROSITE" id="PS51482">
    <property type="entry name" value="DEGV"/>
    <property type="match status" value="1"/>
</dbReference>
<dbReference type="EMBL" id="JAAMFK010000001">
    <property type="protein sequence ID" value="MBS9338228.1"/>
    <property type="molecule type" value="Genomic_DNA"/>
</dbReference>
<organism evidence="2 3">
    <name type="scientific">Fructobacillus broussonetiae</name>
    <dbReference type="NCBI Taxonomy" id="2713173"/>
    <lineage>
        <taxon>Bacteria</taxon>
        <taxon>Bacillati</taxon>
        <taxon>Bacillota</taxon>
        <taxon>Bacilli</taxon>
        <taxon>Lactobacillales</taxon>
        <taxon>Lactobacillaceae</taxon>
        <taxon>Fructobacillus</taxon>
    </lineage>
</organism>
<dbReference type="Pfam" id="PF02645">
    <property type="entry name" value="DegV"/>
    <property type="match status" value="1"/>
</dbReference>
<dbReference type="RefSeq" id="WP_213808510.1">
    <property type="nucleotide sequence ID" value="NZ_JAAMFK010000001.1"/>
</dbReference>
<name>A0ABS5QYH7_9LACO</name>
<dbReference type="InterPro" id="IPR003797">
    <property type="entry name" value="DegV"/>
</dbReference>
<comment type="caution">
    <text evidence="2">The sequence shown here is derived from an EMBL/GenBank/DDBJ whole genome shotgun (WGS) entry which is preliminary data.</text>
</comment>
<gene>
    <name evidence="2" type="ORF">G6R29_01085</name>
</gene>
<evidence type="ECO:0000313" key="3">
    <source>
        <dbReference type="Proteomes" id="UP001519504"/>
    </source>
</evidence>
<dbReference type="SUPFAM" id="SSF82549">
    <property type="entry name" value="DAK1/DegV-like"/>
    <property type="match status" value="1"/>
</dbReference>
<sequence>MTKVKIVTDSGAKFTKEELEKYDIKVVPLTVQIDDTIYQDGVTITPEEFLEKMEKSQNLPQTSQPSLGVFQETYEECLKEDPEADILSLHISSGLSGTVNAAQQAGALVKGNVTAFDTRQADQAQAFVVLAAAKAASEGKNIDEVLAAAERARKESHVYLSFRSLDNMVAGGRLSKTQGLIGNVLNIKVGAKVDEEGLVDVVVKGRGLKTIKAFNKSVIEEMKSKSKMLSIGVTHAGVPEEAETLAEELRAIWPDINIAVMVASPLISTHTGLGALAILFEAED</sequence>